<keyword evidence="1" id="KW-0812">Transmembrane</keyword>
<feature type="transmembrane region" description="Helical" evidence="1">
    <location>
        <begin position="20"/>
        <end position="37"/>
    </location>
</feature>
<keyword evidence="1" id="KW-1133">Transmembrane helix</keyword>
<evidence type="ECO:0000313" key="3">
    <source>
        <dbReference type="Proteomes" id="UP000218796"/>
    </source>
</evidence>
<reference evidence="2 3" key="1">
    <citation type="submission" date="2017-08" db="EMBL/GenBank/DDBJ databases">
        <title>Draft Genome Sequence of Hafnia alvei CITHA-6 Isolated from Raw Bovine Milk.</title>
        <authorList>
            <person name="Culligan E.P."/>
            <person name="Mcsweeney A."/>
            <person name="O'Doherty C."/>
            <person name="Gleeson E."/>
            <person name="O'Riordan D."/>
            <person name="Sleator R.D."/>
        </authorList>
    </citation>
    <scope>NUCLEOTIDE SEQUENCE [LARGE SCALE GENOMIC DNA]</scope>
    <source>
        <strain evidence="2 3">CITHA-6</strain>
    </source>
</reference>
<sequence>MAYILLHAKINAKLLMNIQFLLLISFQIILIISLLLFRKYPLIHIVFTTLSVISVMPLAYFIGTFSQRLNSNLCYSYMIAELATTSTVAIQSSSSATQQKYIDGLKSIPNYGYESNCNDMTAAVKRLSQSVKDAK</sequence>
<dbReference type="AlphaFoldDB" id="A0A2A2MBP1"/>
<comment type="caution">
    <text evidence="2">The sequence shown here is derived from an EMBL/GenBank/DDBJ whole genome shotgun (WGS) entry which is preliminary data.</text>
</comment>
<dbReference type="EMBL" id="NQMS01000004">
    <property type="protein sequence ID" value="PAV96297.1"/>
    <property type="molecule type" value="Genomic_DNA"/>
</dbReference>
<gene>
    <name evidence="2" type="ORF">CJD50_11355</name>
</gene>
<proteinExistence type="predicted"/>
<dbReference type="Proteomes" id="UP000218796">
    <property type="component" value="Unassembled WGS sequence"/>
</dbReference>
<accession>A0A2A2MBP1</accession>
<evidence type="ECO:0000313" key="2">
    <source>
        <dbReference type="EMBL" id="PAV96297.1"/>
    </source>
</evidence>
<name>A0A2A2MBP1_9GAMM</name>
<organism evidence="2 3">
    <name type="scientific">Hafnia paralvei</name>
    <dbReference type="NCBI Taxonomy" id="546367"/>
    <lineage>
        <taxon>Bacteria</taxon>
        <taxon>Pseudomonadati</taxon>
        <taxon>Pseudomonadota</taxon>
        <taxon>Gammaproteobacteria</taxon>
        <taxon>Enterobacterales</taxon>
        <taxon>Hafniaceae</taxon>
        <taxon>Hafnia</taxon>
    </lineage>
</organism>
<feature type="transmembrane region" description="Helical" evidence="1">
    <location>
        <begin position="43"/>
        <end position="63"/>
    </location>
</feature>
<keyword evidence="1" id="KW-0472">Membrane</keyword>
<keyword evidence="3" id="KW-1185">Reference proteome</keyword>
<evidence type="ECO:0000256" key="1">
    <source>
        <dbReference type="SAM" id="Phobius"/>
    </source>
</evidence>
<protein>
    <submittedName>
        <fullName evidence="2">Uncharacterized protein</fullName>
    </submittedName>
</protein>